<gene>
    <name evidence="2" type="ORF">CVT26_007192</name>
</gene>
<feature type="region of interest" description="Disordered" evidence="1">
    <location>
        <begin position="133"/>
        <end position="155"/>
    </location>
</feature>
<accession>A0A409X102</accession>
<organism evidence="2 3">
    <name type="scientific">Gymnopilus dilepis</name>
    <dbReference type="NCBI Taxonomy" id="231916"/>
    <lineage>
        <taxon>Eukaryota</taxon>
        <taxon>Fungi</taxon>
        <taxon>Dikarya</taxon>
        <taxon>Basidiomycota</taxon>
        <taxon>Agaricomycotina</taxon>
        <taxon>Agaricomycetes</taxon>
        <taxon>Agaricomycetidae</taxon>
        <taxon>Agaricales</taxon>
        <taxon>Agaricineae</taxon>
        <taxon>Hymenogastraceae</taxon>
        <taxon>Gymnopilus</taxon>
    </lineage>
</organism>
<dbReference type="Proteomes" id="UP000284706">
    <property type="component" value="Unassembled WGS sequence"/>
</dbReference>
<feature type="compositionally biased region" description="Polar residues" evidence="1">
    <location>
        <begin position="138"/>
        <end position="155"/>
    </location>
</feature>
<dbReference type="Gene3D" id="1.25.40.10">
    <property type="entry name" value="Tetratricopeptide repeat domain"/>
    <property type="match status" value="1"/>
</dbReference>
<evidence type="ECO:0000313" key="3">
    <source>
        <dbReference type="Proteomes" id="UP000284706"/>
    </source>
</evidence>
<protein>
    <submittedName>
        <fullName evidence="2">Uncharacterized protein</fullName>
    </submittedName>
</protein>
<proteinExistence type="predicted"/>
<evidence type="ECO:0000256" key="1">
    <source>
        <dbReference type="SAM" id="MobiDB-lite"/>
    </source>
</evidence>
<dbReference type="EMBL" id="NHYE01004474">
    <property type="protein sequence ID" value="PPQ84406.1"/>
    <property type="molecule type" value="Genomic_DNA"/>
</dbReference>
<keyword evidence="3" id="KW-1185">Reference proteome</keyword>
<name>A0A409X102_9AGAR</name>
<comment type="caution">
    <text evidence="2">The sequence shown here is derived from an EMBL/GenBank/DDBJ whole genome shotgun (WGS) entry which is preliminary data.</text>
</comment>
<dbReference type="InterPro" id="IPR011990">
    <property type="entry name" value="TPR-like_helical_dom_sf"/>
</dbReference>
<sequence>MHQEALELCPAPHPDRWASLANLGNCLRVQTGSSAVIDHVEEAISLHREAISLCSTSNPSYSALIRFLVSDYELHFRETHSEQSLNEAIVLYRQLADLTTDKAEQHSWALKGLSKKLQQRFALHGNPQDLKAADEIDNSLTRDQGPTVTSAKAEV</sequence>
<dbReference type="InParanoid" id="A0A409X102"/>
<dbReference type="STRING" id="231916.A0A409X102"/>
<evidence type="ECO:0000313" key="2">
    <source>
        <dbReference type="EMBL" id="PPQ84406.1"/>
    </source>
</evidence>
<dbReference type="OrthoDB" id="3050723at2759"/>
<dbReference type="AlphaFoldDB" id="A0A409X102"/>
<reference evidence="2 3" key="1">
    <citation type="journal article" date="2018" name="Evol. Lett.">
        <title>Horizontal gene cluster transfer increased hallucinogenic mushroom diversity.</title>
        <authorList>
            <person name="Reynolds H.T."/>
            <person name="Vijayakumar V."/>
            <person name="Gluck-Thaler E."/>
            <person name="Korotkin H.B."/>
            <person name="Matheny P.B."/>
            <person name="Slot J.C."/>
        </authorList>
    </citation>
    <scope>NUCLEOTIDE SEQUENCE [LARGE SCALE GENOMIC DNA]</scope>
    <source>
        <strain evidence="2 3">SRW20</strain>
    </source>
</reference>